<name>A0A5S3P084_9SPHN</name>
<organism evidence="1 2">
    <name type="scientific">Qipengyuania marisflavi</name>
    <dbReference type="NCBI Taxonomy" id="2486356"/>
    <lineage>
        <taxon>Bacteria</taxon>
        <taxon>Pseudomonadati</taxon>
        <taxon>Pseudomonadota</taxon>
        <taxon>Alphaproteobacteria</taxon>
        <taxon>Sphingomonadales</taxon>
        <taxon>Erythrobacteraceae</taxon>
        <taxon>Qipengyuania</taxon>
    </lineage>
</organism>
<proteinExistence type="predicted"/>
<evidence type="ECO:0000313" key="2">
    <source>
        <dbReference type="Proteomes" id="UP000309668"/>
    </source>
</evidence>
<keyword evidence="2" id="KW-1185">Reference proteome</keyword>
<accession>A0A5S3P084</accession>
<reference evidence="1 2" key="1">
    <citation type="submission" date="2019-05" db="EMBL/GenBank/DDBJ databases">
        <title>Erythrobacter marisflavi sp. nov., isolated from isolated from water of an estuary environment.</title>
        <authorList>
            <person name="Yoon J.-H."/>
        </authorList>
    </citation>
    <scope>NUCLEOTIDE SEQUENCE [LARGE SCALE GENOMIC DNA]</scope>
    <source>
        <strain evidence="1 2">KEM-5</strain>
    </source>
</reference>
<protein>
    <recommendedName>
        <fullName evidence="3">DUF1579 domain-containing protein</fullName>
    </recommendedName>
</protein>
<dbReference type="RefSeq" id="WP_138619083.1">
    <property type="nucleotide sequence ID" value="NZ_VCAO01000008.1"/>
</dbReference>
<dbReference type="AlphaFoldDB" id="A0A5S3P084"/>
<dbReference type="OrthoDB" id="6194699at2"/>
<dbReference type="Proteomes" id="UP000309668">
    <property type="component" value="Unassembled WGS sequence"/>
</dbReference>
<dbReference type="EMBL" id="VCAO01000008">
    <property type="protein sequence ID" value="TMM46227.1"/>
    <property type="molecule type" value="Genomic_DNA"/>
</dbReference>
<evidence type="ECO:0008006" key="3">
    <source>
        <dbReference type="Google" id="ProtNLM"/>
    </source>
</evidence>
<sequence>MTCEPLDLTGQWHGTYTYPRNYGPATPFLATIEDQAGSLFGSIIEPDAFHGSQETMEAAIAGHRAGRSVDFTKTYRGQQFGYENPVDYVGQLSSDGLSVSGVWSLIEHNGTFEMFREISLSAQVEDEASEEVHEALEL</sequence>
<gene>
    <name evidence="1" type="ORF">FEV51_11520</name>
</gene>
<comment type="caution">
    <text evidence="1">The sequence shown here is derived from an EMBL/GenBank/DDBJ whole genome shotgun (WGS) entry which is preliminary data.</text>
</comment>
<evidence type="ECO:0000313" key="1">
    <source>
        <dbReference type="EMBL" id="TMM46227.1"/>
    </source>
</evidence>